<dbReference type="RefSeq" id="WP_157914114.1">
    <property type="nucleotide sequence ID" value="NZ_AP014809.1"/>
</dbReference>
<dbReference type="InterPro" id="IPR027417">
    <property type="entry name" value="P-loop_NTPase"/>
</dbReference>
<dbReference type="OrthoDB" id="123525at2"/>
<proteinExistence type="predicted"/>
<accession>A0A169QR52</accession>
<dbReference type="Gene3D" id="3.40.50.300">
    <property type="entry name" value="P-loop containing nucleotide triphosphate hydrolases"/>
    <property type="match status" value="1"/>
</dbReference>
<dbReference type="Pfam" id="PF13481">
    <property type="entry name" value="AAA_25"/>
    <property type="match status" value="1"/>
</dbReference>
<dbReference type="Proteomes" id="UP000218288">
    <property type="component" value="Chromosome"/>
</dbReference>
<evidence type="ECO:0000313" key="2">
    <source>
        <dbReference type="Proteomes" id="UP000218288"/>
    </source>
</evidence>
<organism evidence="1 2">
    <name type="scientific">Methylorubrum populi</name>
    <dbReference type="NCBI Taxonomy" id="223967"/>
    <lineage>
        <taxon>Bacteria</taxon>
        <taxon>Pseudomonadati</taxon>
        <taxon>Pseudomonadota</taxon>
        <taxon>Alphaproteobacteria</taxon>
        <taxon>Hyphomicrobiales</taxon>
        <taxon>Methylobacteriaceae</taxon>
        <taxon>Methylorubrum</taxon>
    </lineage>
</organism>
<gene>
    <name evidence="1" type="ORF">MPPM_1043</name>
</gene>
<sequence>MQNDNLGRGDPAPQVSNGFPLSELLRQSQLRLSGHQPIELHAPIAAHTFAAFRRLGYRRLVPIVPPDAELSPTSSLARRPECRGKAVGRPGLNGWYGFNWHTSELSSIELDECQAAGAGVGIRTGDGLIAIDVDSLSETWAARIMRFAHEVLGPASWRIGRAPKVLLPYRVRPEDIDAVGYRVVLFDDGTVFEPNKRPRVELLAAGRQFVAAGDYPGLKKRYEWPEGVPAYYELTVVTAEQVATFFAALAGMLPDANAPRSGTAAVDRRSIVQASLTGAEEEVRQLVALIPNDVPDYDGYRDMAAAIRGALQDDPETGLEIFREWCDRWEDGEIQPGFDERTYWSIKSPFGLGINFLRSRASRATGEVLTPPELFFAPIADGEEPDTSAFSVPASMTKPAERTTALVVIDPRDWQDRPAPAREWEVPSLIPKNEVTLLYGDGGVGKTLLIHQYATAAATGQRWLGQDVRAARTILFLCEDDSDELQRRQVDINRSLGVDCRDLDALRMIPRAGEDNFLAEFDRQTGRMKLTDVWRALRDEALAFGATVIVLDTLADIFSGIDFDRAQVSAFVKGCLRRLAREVGCTVIALGHPSQAGKSSGDGSSGSTAWNNACRSRLYLRRPEPRKGAPVSMSTDTRILESKKSNYGPAGSSITMRWARGAFEVVMASGVPGASVFADGAVPQLADKAEAAIVQGIIEFPGERLSAGRTSPFSAVKRLCTLDAERFGDFPTDELQAALDRLMARGAIVEHPIGQDNSRRQLFGLRVVPDKLSAAGKSEANSSVDQAQISAAGSAASLQQASPILQQASGQNPAK</sequence>
<reference evidence="1 2" key="1">
    <citation type="journal article" date="2016" name="Genome Announc.">
        <title>Complete Genome Sequence of Methylobacterium populi P-1M, Isolated from Pink-Pigmented Household Biofilm.</title>
        <authorList>
            <person name="Morohoshi T."/>
            <person name="Ikeda T."/>
        </authorList>
    </citation>
    <scope>NUCLEOTIDE SEQUENCE [LARGE SCALE GENOMIC DNA]</scope>
    <source>
        <strain evidence="1 2">P-1M</strain>
    </source>
</reference>
<dbReference type="AlphaFoldDB" id="A0A169QR52"/>
<dbReference type="SUPFAM" id="SSF52540">
    <property type="entry name" value="P-loop containing nucleoside triphosphate hydrolases"/>
    <property type="match status" value="1"/>
</dbReference>
<name>A0A169QR52_9HYPH</name>
<evidence type="ECO:0000313" key="1">
    <source>
        <dbReference type="EMBL" id="BAU89648.1"/>
    </source>
</evidence>
<dbReference type="EMBL" id="AP014809">
    <property type="protein sequence ID" value="BAU89648.1"/>
    <property type="molecule type" value="Genomic_DNA"/>
</dbReference>
<protein>
    <submittedName>
        <fullName evidence="1">Putative ATPase, RecA family protein</fullName>
    </submittedName>
</protein>